<organism evidence="2 3">
    <name type="scientific">Paenibacillus aceti</name>
    <dbReference type="NCBI Taxonomy" id="1820010"/>
    <lineage>
        <taxon>Bacteria</taxon>
        <taxon>Bacillati</taxon>
        <taxon>Bacillota</taxon>
        <taxon>Bacilli</taxon>
        <taxon>Bacillales</taxon>
        <taxon>Paenibacillaceae</taxon>
        <taxon>Paenibacillus</taxon>
    </lineage>
</organism>
<dbReference type="Gene3D" id="3.90.550.10">
    <property type="entry name" value="Spore Coat Polysaccharide Biosynthesis Protein SpsA, Chain A"/>
    <property type="match status" value="1"/>
</dbReference>
<evidence type="ECO:0000313" key="3">
    <source>
        <dbReference type="Proteomes" id="UP000608420"/>
    </source>
</evidence>
<sequence length="274" mass="31307">MNLQVLVSTMHQTDNSLLGKMNIQSDAIIINQCNENKVTEFKYKGNQIKYFSFAERGVGLSRNSALMRASGDICLMADDDMIYVDGYRDIVINAFENNPKADIIMFNVPIHKRNGQTIVKVKKNGKVRFLNSLKYGTVNIAFKRDSIFKKNICFSLLFGGGAQYGSGEDSLFIRDALKNKLRIYSSIETIAEIEENESTWFNGYNEKYFFDRGALFQAMGGRVTSILLMVQFLIRKRSLYSNQISFITALQQMFKGRQDFLDRDRGKVKTGVNY</sequence>
<accession>A0ABQ1VUZ6</accession>
<dbReference type="CDD" id="cd00761">
    <property type="entry name" value="Glyco_tranf_GTA_type"/>
    <property type="match status" value="1"/>
</dbReference>
<dbReference type="InterPro" id="IPR001173">
    <property type="entry name" value="Glyco_trans_2-like"/>
</dbReference>
<proteinExistence type="predicted"/>
<comment type="caution">
    <text evidence="2">The sequence shown here is derived from an EMBL/GenBank/DDBJ whole genome shotgun (WGS) entry which is preliminary data.</text>
</comment>
<dbReference type="Proteomes" id="UP000608420">
    <property type="component" value="Unassembled WGS sequence"/>
</dbReference>
<dbReference type="RefSeq" id="WP_120463739.1">
    <property type="nucleotide sequence ID" value="NZ_BMIW01000009.1"/>
</dbReference>
<evidence type="ECO:0000259" key="1">
    <source>
        <dbReference type="Pfam" id="PF00535"/>
    </source>
</evidence>
<name>A0ABQ1VUZ6_9BACL</name>
<feature type="domain" description="Glycosyltransferase 2-like" evidence="1">
    <location>
        <begin position="40"/>
        <end position="124"/>
    </location>
</feature>
<gene>
    <name evidence="2" type="ORF">GCM10010913_17780</name>
</gene>
<protein>
    <recommendedName>
        <fullName evidence="1">Glycosyltransferase 2-like domain-containing protein</fullName>
    </recommendedName>
</protein>
<dbReference type="InterPro" id="IPR029044">
    <property type="entry name" value="Nucleotide-diphossugar_trans"/>
</dbReference>
<dbReference type="Pfam" id="PF00535">
    <property type="entry name" value="Glycos_transf_2"/>
    <property type="match status" value="1"/>
</dbReference>
<dbReference type="EMBL" id="BMIW01000009">
    <property type="protein sequence ID" value="GGF96558.1"/>
    <property type="molecule type" value="Genomic_DNA"/>
</dbReference>
<dbReference type="SUPFAM" id="SSF53448">
    <property type="entry name" value="Nucleotide-diphospho-sugar transferases"/>
    <property type="match status" value="1"/>
</dbReference>
<evidence type="ECO:0000313" key="2">
    <source>
        <dbReference type="EMBL" id="GGF96558.1"/>
    </source>
</evidence>
<reference evidence="3" key="1">
    <citation type="journal article" date="2019" name="Int. J. Syst. Evol. Microbiol.">
        <title>The Global Catalogue of Microorganisms (GCM) 10K type strain sequencing project: providing services to taxonomists for standard genome sequencing and annotation.</title>
        <authorList>
            <consortium name="The Broad Institute Genomics Platform"/>
            <consortium name="The Broad Institute Genome Sequencing Center for Infectious Disease"/>
            <person name="Wu L."/>
            <person name="Ma J."/>
        </authorList>
    </citation>
    <scope>NUCLEOTIDE SEQUENCE [LARGE SCALE GENOMIC DNA]</scope>
    <source>
        <strain evidence="3">CGMCC 1.15420</strain>
    </source>
</reference>
<keyword evidence="3" id="KW-1185">Reference proteome</keyword>